<gene>
    <name evidence="1" type="ORF">LCGC14_2925900</name>
</gene>
<name>A0A0F9ADF3_9ZZZZ</name>
<comment type="caution">
    <text evidence="1">The sequence shown here is derived from an EMBL/GenBank/DDBJ whole genome shotgun (WGS) entry which is preliminary data.</text>
</comment>
<feature type="non-terminal residue" evidence="1">
    <location>
        <position position="28"/>
    </location>
</feature>
<dbReference type="AlphaFoldDB" id="A0A0F9ADF3"/>
<organism evidence="1">
    <name type="scientific">marine sediment metagenome</name>
    <dbReference type="NCBI Taxonomy" id="412755"/>
    <lineage>
        <taxon>unclassified sequences</taxon>
        <taxon>metagenomes</taxon>
        <taxon>ecological metagenomes</taxon>
    </lineage>
</organism>
<sequence>MRRASCFHCGSKRRKLYRAALSSKGVLW</sequence>
<dbReference type="EMBL" id="LAZR01058276">
    <property type="protein sequence ID" value="KKK70251.1"/>
    <property type="molecule type" value="Genomic_DNA"/>
</dbReference>
<protein>
    <submittedName>
        <fullName evidence="1">Uncharacterized protein</fullName>
    </submittedName>
</protein>
<proteinExistence type="predicted"/>
<reference evidence="1" key="1">
    <citation type="journal article" date="2015" name="Nature">
        <title>Complex archaea that bridge the gap between prokaryotes and eukaryotes.</title>
        <authorList>
            <person name="Spang A."/>
            <person name="Saw J.H."/>
            <person name="Jorgensen S.L."/>
            <person name="Zaremba-Niedzwiedzka K."/>
            <person name="Martijn J."/>
            <person name="Lind A.E."/>
            <person name="van Eijk R."/>
            <person name="Schleper C."/>
            <person name="Guy L."/>
            <person name="Ettema T.J."/>
        </authorList>
    </citation>
    <scope>NUCLEOTIDE SEQUENCE</scope>
</reference>
<accession>A0A0F9ADF3</accession>
<evidence type="ECO:0000313" key="1">
    <source>
        <dbReference type="EMBL" id="KKK70251.1"/>
    </source>
</evidence>